<comment type="caution">
    <text evidence="1">The sequence shown here is derived from an EMBL/GenBank/DDBJ whole genome shotgun (WGS) entry which is preliminary data.</text>
</comment>
<dbReference type="AlphaFoldDB" id="A0A0F9FL11"/>
<gene>
    <name evidence="1" type="ORF">LCGC14_2230360</name>
</gene>
<reference evidence="1" key="1">
    <citation type="journal article" date="2015" name="Nature">
        <title>Complex archaea that bridge the gap between prokaryotes and eukaryotes.</title>
        <authorList>
            <person name="Spang A."/>
            <person name="Saw J.H."/>
            <person name="Jorgensen S.L."/>
            <person name="Zaremba-Niedzwiedzka K."/>
            <person name="Martijn J."/>
            <person name="Lind A.E."/>
            <person name="van Eijk R."/>
            <person name="Schleper C."/>
            <person name="Guy L."/>
            <person name="Ettema T.J."/>
        </authorList>
    </citation>
    <scope>NUCLEOTIDE SEQUENCE</scope>
</reference>
<sequence length="32" mass="3650">PDLLVEAIKDAEIYSEILNVKSEEENNSLLNF</sequence>
<name>A0A0F9FL11_9ZZZZ</name>
<proteinExistence type="predicted"/>
<organism evidence="1">
    <name type="scientific">marine sediment metagenome</name>
    <dbReference type="NCBI Taxonomy" id="412755"/>
    <lineage>
        <taxon>unclassified sequences</taxon>
        <taxon>metagenomes</taxon>
        <taxon>ecological metagenomes</taxon>
    </lineage>
</organism>
<accession>A0A0F9FL11</accession>
<protein>
    <submittedName>
        <fullName evidence="1">Uncharacterized protein</fullName>
    </submittedName>
</protein>
<feature type="non-terminal residue" evidence="1">
    <location>
        <position position="1"/>
    </location>
</feature>
<dbReference type="EMBL" id="LAZR01029988">
    <property type="protein sequence ID" value="KKL57945.1"/>
    <property type="molecule type" value="Genomic_DNA"/>
</dbReference>
<evidence type="ECO:0000313" key="1">
    <source>
        <dbReference type="EMBL" id="KKL57945.1"/>
    </source>
</evidence>